<evidence type="ECO:0000256" key="2">
    <source>
        <dbReference type="ARBA" id="ARBA00023002"/>
    </source>
</evidence>
<dbReference type="Proteomes" id="UP001252186">
    <property type="component" value="Unassembled WGS sequence"/>
</dbReference>
<evidence type="ECO:0000256" key="1">
    <source>
        <dbReference type="ARBA" id="ARBA00006484"/>
    </source>
</evidence>
<dbReference type="NCBIfam" id="NF004825">
    <property type="entry name" value="PRK06181.1"/>
    <property type="match status" value="1"/>
</dbReference>
<evidence type="ECO:0000313" key="4">
    <source>
        <dbReference type="EMBL" id="MDT0553762.1"/>
    </source>
</evidence>
<dbReference type="InterPro" id="IPR020904">
    <property type="entry name" value="Sc_DH/Rdtase_CS"/>
</dbReference>
<reference evidence="4 5" key="1">
    <citation type="submission" date="2023-09" db="EMBL/GenBank/DDBJ databases">
        <authorList>
            <person name="Rey-Velasco X."/>
        </authorList>
    </citation>
    <scope>NUCLEOTIDE SEQUENCE [LARGE SCALE GENOMIC DNA]</scope>
    <source>
        <strain evidence="4 5">P050</strain>
    </source>
</reference>
<name>A0ABU2Y6C1_9FLAO</name>
<keyword evidence="2" id="KW-0560">Oxidoreductase</keyword>
<evidence type="ECO:0000256" key="3">
    <source>
        <dbReference type="RuleBase" id="RU000363"/>
    </source>
</evidence>
<comment type="similarity">
    <text evidence="1 3">Belongs to the short-chain dehydrogenases/reductases (SDR) family.</text>
</comment>
<dbReference type="RefSeq" id="WP_311593847.1">
    <property type="nucleotide sequence ID" value="NZ_JAVRHV010000005.1"/>
</dbReference>
<comment type="caution">
    <text evidence="4">The sequence shown here is derived from an EMBL/GenBank/DDBJ whole genome shotgun (WGS) entry which is preliminary data.</text>
</comment>
<sequence length="264" mass="29202">MDLKNKVIWITGASSGIGEATTIELSKMDCKLIISSRNEQQLESVKKAAMHPKNIKILPLDLEQYETLEAITHKAIELFGHIDILINNGGISQRALAKDTLLKVDKKMMDVNYFGTVALSKALLPHFTERKSGQFVVVTSVVGKVATPVRSSYSASKHALHGFFDSLRAEVHKYNIVVTLIMPGYVRTRLSFNALVGNGELQNKMDVATDNGILPEVFAKKMIRAMSRKKREVVIGGLKETASIYLKRISPALLAKVVRKVNVT</sequence>
<dbReference type="Gene3D" id="3.40.50.720">
    <property type="entry name" value="NAD(P)-binding Rossmann-like Domain"/>
    <property type="match status" value="1"/>
</dbReference>
<gene>
    <name evidence="4" type="ORF">RM519_10935</name>
</gene>
<protein>
    <submittedName>
        <fullName evidence="4">SDR family oxidoreductase</fullName>
    </submittedName>
</protein>
<proteinExistence type="inferred from homology"/>
<dbReference type="PANTHER" id="PTHR44196">
    <property type="entry name" value="DEHYDROGENASE/REDUCTASE SDR FAMILY MEMBER 7B"/>
    <property type="match status" value="1"/>
</dbReference>
<evidence type="ECO:0000313" key="5">
    <source>
        <dbReference type="Proteomes" id="UP001252186"/>
    </source>
</evidence>
<dbReference type="SUPFAM" id="SSF51735">
    <property type="entry name" value="NAD(P)-binding Rossmann-fold domains"/>
    <property type="match status" value="1"/>
</dbReference>
<dbReference type="PRINTS" id="PR00081">
    <property type="entry name" value="GDHRDH"/>
</dbReference>
<dbReference type="PRINTS" id="PR00080">
    <property type="entry name" value="SDRFAMILY"/>
</dbReference>
<dbReference type="InterPro" id="IPR036291">
    <property type="entry name" value="NAD(P)-bd_dom_sf"/>
</dbReference>
<accession>A0ABU2Y6C1</accession>
<dbReference type="Pfam" id="PF00106">
    <property type="entry name" value="adh_short"/>
    <property type="match status" value="1"/>
</dbReference>
<organism evidence="4 5">
    <name type="scientific">Urechidicola vernalis</name>
    <dbReference type="NCBI Taxonomy" id="3075600"/>
    <lineage>
        <taxon>Bacteria</taxon>
        <taxon>Pseudomonadati</taxon>
        <taxon>Bacteroidota</taxon>
        <taxon>Flavobacteriia</taxon>
        <taxon>Flavobacteriales</taxon>
        <taxon>Flavobacteriaceae</taxon>
        <taxon>Urechidicola</taxon>
    </lineage>
</organism>
<dbReference type="InterPro" id="IPR002347">
    <property type="entry name" value="SDR_fam"/>
</dbReference>
<dbReference type="PANTHER" id="PTHR44196:SF1">
    <property type="entry name" value="DEHYDROGENASE_REDUCTASE SDR FAMILY MEMBER 7B"/>
    <property type="match status" value="1"/>
</dbReference>
<keyword evidence="5" id="KW-1185">Reference proteome</keyword>
<dbReference type="PROSITE" id="PS00061">
    <property type="entry name" value="ADH_SHORT"/>
    <property type="match status" value="1"/>
</dbReference>
<dbReference type="EMBL" id="JAVRHV010000005">
    <property type="protein sequence ID" value="MDT0553762.1"/>
    <property type="molecule type" value="Genomic_DNA"/>
</dbReference>